<dbReference type="STRING" id="218851.A0A2G5E4U6"/>
<dbReference type="EMBL" id="KZ305029">
    <property type="protein sequence ID" value="PIA50798.1"/>
    <property type="molecule type" value="Genomic_DNA"/>
</dbReference>
<comment type="similarity">
    <text evidence="1">Belongs to the helicase family.</text>
</comment>
<gene>
    <name evidence="4" type="ORF">AQUCO_01200210v1</name>
</gene>
<keyword evidence="1" id="KW-0347">Helicase</keyword>
<protein>
    <recommendedName>
        <fullName evidence="1">ATP-dependent DNA helicase</fullName>
        <ecNumber evidence="1">5.6.2.3</ecNumber>
    </recommendedName>
</protein>
<dbReference type="Pfam" id="PF05970">
    <property type="entry name" value="PIF1"/>
    <property type="match status" value="1"/>
</dbReference>
<keyword evidence="1" id="KW-0233">DNA recombination</keyword>
<proteinExistence type="inferred from homology"/>
<evidence type="ECO:0000259" key="2">
    <source>
        <dbReference type="Pfam" id="PF05970"/>
    </source>
</evidence>
<dbReference type="InterPro" id="IPR010285">
    <property type="entry name" value="DNA_helicase_pif1-like_DEAD"/>
</dbReference>
<dbReference type="PANTHER" id="PTHR10492">
    <property type="match status" value="1"/>
</dbReference>
<dbReference type="GO" id="GO:0005524">
    <property type="term" value="F:ATP binding"/>
    <property type="evidence" value="ECO:0007669"/>
    <property type="project" value="UniProtKB-KW"/>
</dbReference>
<dbReference type="GO" id="GO:0006281">
    <property type="term" value="P:DNA repair"/>
    <property type="evidence" value="ECO:0007669"/>
    <property type="project" value="UniProtKB-KW"/>
</dbReference>
<keyword evidence="1" id="KW-0227">DNA damage</keyword>
<dbReference type="EC" id="5.6.2.3" evidence="1"/>
<dbReference type="OrthoDB" id="1934728at2759"/>
<feature type="domain" description="DNA helicase Pif1-like DEAD-box helicase" evidence="2">
    <location>
        <begin position="738"/>
        <end position="902"/>
    </location>
</feature>
<dbReference type="InterPro" id="IPR025476">
    <property type="entry name" value="Helitron_helicase-like"/>
</dbReference>
<keyword evidence="1" id="KW-0378">Hydrolase</keyword>
<dbReference type="SUPFAM" id="SSF52540">
    <property type="entry name" value="P-loop containing nucleoside triphosphate hydrolases"/>
    <property type="match status" value="2"/>
</dbReference>
<keyword evidence="1" id="KW-0234">DNA repair</keyword>
<dbReference type="InParanoid" id="A0A2G5E4U6"/>
<dbReference type="Gene3D" id="3.40.50.300">
    <property type="entry name" value="P-loop containing nucleotide triphosphate hydrolases"/>
    <property type="match status" value="1"/>
</dbReference>
<evidence type="ECO:0000313" key="4">
    <source>
        <dbReference type="EMBL" id="PIA50798.1"/>
    </source>
</evidence>
<comment type="catalytic activity">
    <reaction evidence="1">
        <text>ATP + H2O = ADP + phosphate + H(+)</text>
        <dbReference type="Rhea" id="RHEA:13065"/>
        <dbReference type="ChEBI" id="CHEBI:15377"/>
        <dbReference type="ChEBI" id="CHEBI:15378"/>
        <dbReference type="ChEBI" id="CHEBI:30616"/>
        <dbReference type="ChEBI" id="CHEBI:43474"/>
        <dbReference type="ChEBI" id="CHEBI:456216"/>
        <dbReference type="EC" id="5.6.2.3"/>
    </reaction>
</comment>
<dbReference type="GO" id="GO:0043139">
    <property type="term" value="F:5'-3' DNA helicase activity"/>
    <property type="evidence" value="ECO:0007669"/>
    <property type="project" value="UniProtKB-EC"/>
</dbReference>
<dbReference type="AlphaFoldDB" id="A0A2G5E4U6"/>
<dbReference type="GO" id="GO:0016887">
    <property type="term" value="F:ATP hydrolysis activity"/>
    <property type="evidence" value="ECO:0007669"/>
    <property type="project" value="RHEA"/>
</dbReference>
<keyword evidence="1" id="KW-0547">Nucleotide-binding</keyword>
<dbReference type="PANTHER" id="PTHR10492:SF57">
    <property type="entry name" value="ATP-DEPENDENT DNA HELICASE"/>
    <property type="match status" value="1"/>
</dbReference>
<keyword evidence="5" id="KW-1185">Reference proteome</keyword>
<evidence type="ECO:0000259" key="3">
    <source>
        <dbReference type="Pfam" id="PF14214"/>
    </source>
</evidence>
<feature type="domain" description="Helitron helicase-like" evidence="3">
    <location>
        <begin position="127"/>
        <end position="187"/>
    </location>
</feature>
<comment type="cofactor">
    <cofactor evidence="1">
        <name>Mg(2+)</name>
        <dbReference type="ChEBI" id="CHEBI:18420"/>
    </cofactor>
</comment>
<accession>A0A2G5E4U6</accession>
<organism evidence="4 5">
    <name type="scientific">Aquilegia coerulea</name>
    <name type="common">Rocky mountain columbine</name>
    <dbReference type="NCBI Taxonomy" id="218851"/>
    <lineage>
        <taxon>Eukaryota</taxon>
        <taxon>Viridiplantae</taxon>
        <taxon>Streptophyta</taxon>
        <taxon>Embryophyta</taxon>
        <taxon>Tracheophyta</taxon>
        <taxon>Spermatophyta</taxon>
        <taxon>Magnoliopsida</taxon>
        <taxon>Ranunculales</taxon>
        <taxon>Ranunculaceae</taxon>
        <taxon>Thalictroideae</taxon>
        <taxon>Aquilegia</taxon>
    </lineage>
</organism>
<name>A0A2G5E4U6_AQUCA</name>
<dbReference type="GO" id="GO:0000723">
    <property type="term" value="P:telomere maintenance"/>
    <property type="evidence" value="ECO:0007669"/>
    <property type="project" value="InterPro"/>
</dbReference>
<feature type="domain" description="Helitron helicase-like" evidence="3">
    <location>
        <begin position="188"/>
        <end position="240"/>
    </location>
</feature>
<evidence type="ECO:0000256" key="1">
    <source>
        <dbReference type="RuleBase" id="RU363044"/>
    </source>
</evidence>
<keyword evidence="1" id="KW-0067">ATP-binding</keyword>
<evidence type="ECO:0000313" key="5">
    <source>
        <dbReference type="Proteomes" id="UP000230069"/>
    </source>
</evidence>
<reference evidence="4 5" key="1">
    <citation type="submission" date="2017-09" db="EMBL/GenBank/DDBJ databases">
        <title>WGS assembly of Aquilegia coerulea Goldsmith.</title>
        <authorList>
            <person name="Hodges S."/>
            <person name="Kramer E."/>
            <person name="Nordborg M."/>
            <person name="Tomkins J."/>
            <person name="Borevitz J."/>
            <person name="Derieg N."/>
            <person name="Yan J."/>
            <person name="Mihaltcheva S."/>
            <person name="Hayes R.D."/>
            <person name="Rokhsar D."/>
        </authorList>
    </citation>
    <scope>NUCLEOTIDE SEQUENCE [LARGE SCALE GENOMIC DNA]</scope>
    <source>
        <strain evidence="5">cv. Goldsmith</strain>
    </source>
</reference>
<dbReference type="InterPro" id="IPR027417">
    <property type="entry name" value="P-loop_NTPase"/>
</dbReference>
<dbReference type="GO" id="GO:0006310">
    <property type="term" value="P:DNA recombination"/>
    <property type="evidence" value="ECO:0007669"/>
    <property type="project" value="UniProtKB-KW"/>
</dbReference>
<dbReference type="Pfam" id="PF14214">
    <property type="entry name" value="Helitron_like_N"/>
    <property type="match status" value="2"/>
</dbReference>
<sequence>MFDENNALVRVFRSARDKYIESHVVDLRIRLIGTRNRDARQYNLPSSNEVAALIVGDGGEVVDHRDIIVEKRTGGLQRITELHPSYMAMQYPLIFPYGEDGFRTNILYNGLVVARDRGRSNVSIREYYAFRIQQRENEGRTLIMAGRLFQQFLVDAYTSIEEERLRWVWKNQKLIRSDLYQGLRDVVIRDRPDIVSRMFKIKLDLLMDDLCIHNHFGKVWAAIYTIEFHKRGLPHAHILLFLDGADKPDTSAKVNKIISAELPDRASDPFAYDSVLEFMIHGPCGGDKDSFPCMEKGKCSKHYLKKISNDTMRDPEGFYIYRRREDGRTGIKNGVIIDNRSVVPHNLDLVVKYQCHINVEACNQGRAVKYLFKYSHKGKDRATIVIEQNGEGDNNDGEESVRIIDEIKTYLDCRYISASEASWRIFGFSTQFREPAVERLPFHLEDEQVVTYRDSDNTAEVLERASTTKTKFLQWMEINKKYPDDPNASELTYAEFPTKWRWVEKNLEWVPRKKGRVIGRIFYAHPTSGERYYLRILLNHVKGAKDYKDLRTHNYITYDTFKEACMARGLLDDDGEWNEGLRYAGTWSNASNLRDMFVTMLMFCEVSDPLDMWNKNWENLSDDILYKRRKITGNPNLQMTVEEIKNAALCEIELLLNDNNLSLTNFSPMPLPDMSTHYHVNNRLVQEELDYDHLELEREFSELHGYLNEEQRFVFDKVVHAVDSKEGGLYFVYGSGGTASSGIASLLLPGGRTAHSRFKIPLEVDDYSTCNISQKTDLAQLIQRADLVVWDEAPMNHRNIFEAVDKTFQDLMHDADGHIFGGKTILLGGDFRQTLPVVSKGSREDVVAASISRSYLWSKCQIFILKTNMRLRSNNLSPEMVKEIEDFSEWVLKLGEGRIPTRSVNEYDDSSWIKIPEDLLIENNDDPIQQIVETIYPDVSTRFAEPNYLKDRCILTPTNDYVDSVNQAVLSRIPTSSRIYASADTVSLVSESSIEQDLNYSMEYLNNLEVLF</sequence>
<dbReference type="Proteomes" id="UP000230069">
    <property type="component" value="Unassembled WGS sequence"/>
</dbReference>